<dbReference type="OrthoDB" id="2921803at2759"/>
<dbReference type="EMBL" id="NHYD01002137">
    <property type="protein sequence ID" value="PPQ88188.1"/>
    <property type="molecule type" value="Genomic_DNA"/>
</dbReference>
<dbReference type="AlphaFoldDB" id="A0A409XBK4"/>
<proteinExistence type="predicted"/>
<dbReference type="STRING" id="93625.A0A409XBK4"/>
<evidence type="ECO:0000313" key="1">
    <source>
        <dbReference type="EMBL" id="PPQ88188.1"/>
    </source>
</evidence>
<evidence type="ECO:0008006" key="3">
    <source>
        <dbReference type="Google" id="ProtNLM"/>
    </source>
</evidence>
<keyword evidence="2" id="KW-1185">Reference proteome</keyword>
<sequence>MAHFNLTGRSSFPAELVDSIIDHNHSDPATLMICSLVSRQWIASSRYHLFSTVAISHDNAREFVQLLSSPLCTVSTAIQGMDVHFVPGSQRWFGEFARRLILLNNVTIVSLGISGSGNTVIREEVQIALPTLSVRTKVLNVGPGVVFGTFSEFARLLCTFHALQSLSCSCTFQIKDRAQGVHFNSPLSQVYLVTPAIKLVSELLLSQGVLPTIASLSMSHLVQDDYPTLSTFLATPNENLHSLAIRMDSSFSGTTLDSFTEDVKLTQLKVLLKLSIETDPKLSPEQAFRLLARITSSSLKTVEITVALEQGAARVDMLLSGDQFPSLKELKILGSSWADARQFLPRCNANNILKEY</sequence>
<dbReference type="InParanoid" id="A0A409XBK4"/>
<gene>
    <name evidence="1" type="ORF">CVT25_005153</name>
</gene>
<protein>
    <recommendedName>
        <fullName evidence="3">F-box domain-containing protein</fullName>
    </recommendedName>
</protein>
<accession>A0A409XBK4</accession>
<reference evidence="1 2" key="1">
    <citation type="journal article" date="2018" name="Evol. Lett.">
        <title>Horizontal gene cluster transfer increased hallucinogenic mushroom diversity.</title>
        <authorList>
            <person name="Reynolds H.T."/>
            <person name="Vijayakumar V."/>
            <person name="Gluck-Thaler E."/>
            <person name="Korotkin H.B."/>
            <person name="Matheny P.B."/>
            <person name="Slot J.C."/>
        </authorList>
    </citation>
    <scope>NUCLEOTIDE SEQUENCE [LARGE SCALE GENOMIC DNA]</scope>
    <source>
        <strain evidence="1 2">2631</strain>
    </source>
</reference>
<organism evidence="1 2">
    <name type="scientific">Psilocybe cyanescens</name>
    <dbReference type="NCBI Taxonomy" id="93625"/>
    <lineage>
        <taxon>Eukaryota</taxon>
        <taxon>Fungi</taxon>
        <taxon>Dikarya</taxon>
        <taxon>Basidiomycota</taxon>
        <taxon>Agaricomycotina</taxon>
        <taxon>Agaricomycetes</taxon>
        <taxon>Agaricomycetidae</taxon>
        <taxon>Agaricales</taxon>
        <taxon>Agaricineae</taxon>
        <taxon>Strophariaceae</taxon>
        <taxon>Psilocybe</taxon>
    </lineage>
</organism>
<dbReference type="Proteomes" id="UP000283269">
    <property type="component" value="Unassembled WGS sequence"/>
</dbReference>
<name>A0A409XBK4_PSICY</name>
<comment type="caution">
    <text evidence="1">The sequence shown here is derived from an EMBL/GenBank/DDBJ whole genome shotgun (WGS) entry which is preliminary data.</text>
</comment>
<evidence type="ECO:0000313" key="2">
    <source>
        <dbReference type="Proteomes" id="UP000283269"/>
    </source>
</evidence>